<dbReference type="RefSeq" id="WP_345292309.1">
    <property type="nucleotide sequence ID" value="NZ_BAABFV010000001.1"/>
</dbReference>
<name>A0ABP8IJH5_9GAMM</name>
<protein>
    <recommendedName>
        <fullName evidence="4">Zinc-finger domain-containing protein</fullName>
    </recommendedName>
</protein>
<keyword evidence="1" id="KW-1133">Transmembrane helix</keyword>
<keyword evidence="3" id="KW-1185">Reference proteome</keyword>
<gene>
    <name evidence="2" type="ORF">GCM10023151_12120</name>
</gene>
<organism evidence="2 3">
    <name type="scientific">Kangiella marina</name>
    <dbReference type="NCBI Taxonomy" id="1079178"/>
    <lineage>
        <taxon>Bacteria</taxon>
        <taxon>Pseudomonadati</taxon>
        <taxon>Pseudomonadota</taxon>
        <taxon>Gammaproteobacteria</taxon>
        <taxon>Kangiellales</taxon>
        <taxon>Kangiellaceae</taxon>
        <taxon>Kangiella</taxon>
    </lineage>
</organism>
<keyword evidence="1" id="KW-0472">Membrane</keyword>
<evidence type="ECO:0000313" key="3">
    <source>
        <dbReference type="Proteomes" id="UP001501011"/>
    </source>
</evidence>
<reference evidence="3" key="1">
    <citation type="journal article" date="2019" name="Int. J. Syst. Evol. Microbiol.">
        <title>The Global Catalogue of Microorganisms (GCM) 10K type strain sequencing project: providing services to taxonomists for standard genome sequencing and annotation.</title>
        <authorList>
            <consortium name="The Broad Institute Genomics Platform"/>
            <consortium name="The Broad Institute Genome Sequencing Center for Infectious Disease"/>
            <person name="Wu L."/>
            <person name="Ma J."/>
        </authorList>
    </citation>
    <scope>NUCLEOTIDE SEQUENCE [LARGE SCALE GENOMIC DNA]</scope>
    <source>
        <strain evidence="3">JCM 17728</strain>
    </source>
</reference>
<dbReference type="EMBL" id="BAABFV010000001">
    <property type="protein sequence ID" value="GAA4360315.1"/>
    <property type="molecule type" value="Genomic_DNA"/>
</dbReference>
<accession>A0ABP8IJH5</accession>
<evidence type="ECO:0000256" key="1">
    <source>
        <dbReference type="SAM" id="Phobius"/>
    </source>
</evidence>
<sequence>MMITDEQLCAFIDNELSSKEMDAIRDQIAQDESVADRIAELSMVDHVVSSTLHAIDEKPLPQATQDLLTGSPSTSTSNVVEMSLWRKATNTVRQHSALAAVLILTFGLTLGVFWGSNPDSNTPQWSTISQHLANNTSDQSFALDSQWHLSLKASFINKQDRYCRLFALQSSSNAHMNVACFEDNAWQLHSRTPMDATDPNSYRTASVDPETNQLIDSMIKGSFLNRSEETNAIDNNWRAQ</sequence>
<keyword evidence="1" id="KW-0812">Transmembrane</keyword>
<proteinExistence type="predicted"/>
<evidence type="ECO:0008006" key="4">
    <source>
        <dbReference type="Google" id="ProtNLM"/>
    </source>
</evidence>
<dbReference type="Proteomes" id="UP001501011">
    <property type="component" value="Unassembled WGS sequence"/>
</dbReference>
<feature type="transmembrane region" description="Helical" evidence="1">
    <location>
        <begin position="96"/>
        <end position="114"/>
    </location>
</feature>
<comment type="caution">
    <text evidence="2">The sequence shown here is derived from an EMBL/GenBank/DDBJ whole genome shotgun (WGS) entry which is preliminary data.</text>
</comment>
<evidence type="ECO:0000313" key="2">
    <source>
        <dbReference type="EMBL" id="GAA4360315.1"/>
    </source>
</evidence>